<evidence type="ECO:0000256" key="1">
    <source>
        <dbReference type="ARBA" id="ARBA00004418"/>
    </source>
</evidence>
<keyword evidence="4" id="KW-0614">Plasmid</keyword>
<sequence length="430" mass="47106">MSIAALLARTVSAQDAKALSFWYEGATPEQQAALISILAKKFEEANPGTALNIEFRGAGLADQLLVSLAANSGPDLVLTNGPAWTGRFVGGKRLAPLDKYAAKFGWEAKIDPFALSLGKVDGKLYALPKTQEVQVLYFNKTLFDKNGYVPPKTNAEFTKIADDMLSKKIIPIASGNSGARYTNRHYVSVIWNCYSGPEAVYEALIGKRRWTDDVFVDGISMLKAWWDKGYFGGPRYFSLDSQQAFTFMAAGAYGMAMQGTWAFAWVPESFAKTGAELGYTPLPQFSENAPYPVFPYGIGSHIAINNTSKNKDAAAGVMDLMVDPSFVSTISNGWQGEWDIPLLKTGPEPTDPIAKLAHDIRTATAKALAEGTYGYTPWSFWPPKTDDYMKGGIEEVWLGSITPRQFCENVDKVFQEELAARVVTFPPARS</sequence>
<dbReference type="EMBL" id="CP016619">
    <property type="protein sequence ID" value="ANY84774.1"/>
    <property type="molecule type" value="Genomic_DNA"/>
</dbReference>
<evidence type="ECO:0000313" key="4">
    <source>
        <dbReference type="EMBL" id="ANY84774.1"/>
    </source>
</evidence>
<dbReference type="InterPro" id="IPR050490">
    <property type="entry name" value="Bact_solute-bd_prot1"/>
</dbReference>
<dbReference type="SUPFAM" id="SSF53850">
    <property type="entry name" value="Periplasmic binding protein-like II"/>
    <property type="match status" value="1"/>
</dbReference>
<dbReference type="Pfam" id="PF01547">
    <property type="entry name" value="SBP_bac_1"/>
    <property type="match status" value="1"/>
</dbReference>
<protein>
    <recommendedName>
        <fullName evidence="5">ABC transporter substrate-binding protein</fullName>
    </recommendedName>
</protein>
<geneLocation type="plasmid" evidence="4">
    <name>unnamed2</name>
</geneLocation>
<dbReference type="InterPro" id="IPR006059">
    <property type="entry name" value="SBP"/>
</dbReference>
<comment type="similarity">
    <text evidence="2">Belongs to the bacterial solute-binding protein 1 family.</text>
</comment>
<accession>A0A1B2EXR3</accession>
<comment type="subcellular location">
    <subcellularLocation>
        <location evidence="1">Periplasm</location>
    </subcellularLocation>
</comment>
<evidence type="ECO:0008006" key="5">
    <source>
        <dbReference type="Google" id="ProtNLM"/>
    </source>
</evidence>
<dbReference type="GO" id="GO:0042597">
    <property type="term" value="C:periplasmic space"/>
    <property type="evidence" value="ECO:0007669"/>
    <property type="project" value="UniProtKB-SubCell"/>
</dbReference>
<evidence type="ECO:0000256" key="3">
    <source>
        <dbReference type="ARBA" id="ARBA00022764"/>
    </source>
</evidence>
<reference evidence="4" key="1">
    <citation type="submission" date="2016-07" db="EMBL/GenBank/DDBJ databases">
        <title>Microvirga ossetica sp. nov. a new species of rhizobia isolated from root nodules of the legume species Vicia alpestris Steven originated from North Ossetia region in the Caucasus.</title>
        <authorList>
            <person name="Safronova V.I."/>
            <person name="Kuznetsova I.G."/>
            <person name="Sazanova A.L."/>
            <person name="Belimov A."/>
            <person name="Andronov E."/>
            <person name="Osledkin Y.S."/>
            <person name="Onishchuk O.P."/>
            <person name="Kurchak O.N."/>
            <person name="Shaposhnikov A.I."/>
            <person name="Willems A."/>
            <person name="Tikhonovich I.A."/>
        </authorList>
    </citation>
    <scope>NUCLEOTIDE SEQUENCE [LARGE SCALE GENOMIC DNA]</scope>
    <source>
        <strain evidence="4">V5/3M</strain>
        <plasmid evidence="4">unnamed2</plasmid>
    </source>
</reference>
<dbReference type="Gene3D" id="3.40.190.10">
    <property type="entry name" value="Periplasmic binding protein-like II"/>
    <property type="match status" value="2"/>
</dbReference>
<evidence type="ECO:0000256" key="2">
    <source>
        <dbReference type="ARBA" id="ARBA00008520"/>
    </source>
</evidence>
<dbReference type="KEGG" id="moc:BB934_38205"/>
<gene>
    <name evidence="4" type="ORF">BB934_38205</name>
</gene>
<organism evidence="4">
    <name type="scientific">Microvirga ossetica</name>
    <dbReference type="NCBI Taxonomy" id="1882682"/>
    <lineage>
        <taxon>Bacteria</taxon>
        <taxon>Pseudomonadati</taxon>
        <taxon>Pseudomonadota</taxon>
        <taxon>Alphaproteobacteria</taxon>
        <taxon>Hyphomicrobiales</taxon>
        <taxon>Methylobacteriaceae</taxon>
        <taxon>Microvirga</taxon>
    </lineage>
</organism>
<dbReference type="PANTHER" id="PTHR43649:SF12">
    <property type="entry name" value="DIACETYLCHITOBIOSE BINDING PROTEIN DASA"/>
    <property type="match status" value="1"/>
</dbReference>
<dbReference type="AlphaFoldDB" id="A0A1B2EXR3"/>
<keyword evidence="3" id="KW-0574">Periplasm</keyword>
<name>A0A1B2EXR3_9HYPH</name>
<dbReference type="PANTHER" id="PTHR43649">
    <property type="entry name" value="ARABINOSE-BINDING PROTEIN-RELATED"/>
    <property type="match status" value="1"/>
</dbReference>
<proteinExistence type="inferred from homology"/>